<organism evidence="2">
    <name type="scientific">Oikopleura dioica</name>
    <name type="common">Tunicate</name>
    <dbReference type="NCBI Taxonomy" id="34765"/>
    <lineage>
        <taxon>Eukaryota</taxon>
        <taxon>Metazoa</taxon>
        <taxon>Chordata</taxon>
        <taxon>Tunicata</taxon>
        <taxon>Appendicularia</taxon>
        <taxon>Copelata</taxon>
        <taxon>Oikopleuridae</taxon>
        <taxon>Oikopleura</taxon>
    </lineage>
</organism>
<accession>E4XNT2</accession>
<protein>
    <submittedName>
        <fullName evidence="2">Uncharacterized protein</fullName>
    </submittedName>
</protein>
<evidence type="ECO:0000313" key="2">
    <source>
        <dbReference type="EMBL" id="CBY11520.1"/>
    </source>
</evidence>
<dbReference type="EMBL" id="FN653086">
    <property type="protein sequence ID" value="CBY11520.1"/>
    <property type="molecule type" value="Genomic_DNA"/>
</dbReference>
<keyword evidence="3" id="KW-1185">Reference proteome</keyword>
<evidence type="ECO:0000256" key="1">
    <source>
        <dbReference type="SAM" id="MobiDB-lite"/>
    </source>
</evidence>
<proteinExistence type="predicted"/>
<name>E4XNT2_OIKDI</name>
<feature type="region of interest" description="Disordered" evidence="1">
    <location>
        <begin position="269"/>
        <end position="343"/>
    </location>
</feature>
<dbReference type="InParanoid" id="E4XNT2"/>
<evidence type="ECO:0000313" key="3">
    <source>
        <dbReference type="Proteomes" id="UP000001307"/>
    </source>
</evidence>
<dbReference type="AlphaFoldDB" id="E4XNT2"/>
<feature type="compositionally biased region" description="Basic residues" evidence="1">
    <location>
        <begin position="211"/>
        <end position="224"/>
    </location>
</feature>
<dbReference type="Proteomes" id="UP000001307">
    <property type="component" value="Unassembled WGS sequence"/>
</dbReference>
<reference evidence="2" key="1">
    <citation type="journal article" date="2010" name="Science">
        <title>Plasticity of animal genome architecture unmasked by rapid evolution of a pelagic tunicate.</title>
        <authorList>
            <person name="Denoeud F."/>
            <person name="Henriet S."/>
            <person name="Mungpakdee S."/>
            <person name="Aury J.M."/>
            <person name="Da Silva C."/>
            <person name="Brinkmann H."/>
            <person name="Mikhaleva J."/>
            <person name="Olsen L.C."/>
            <person name="Jubin C."/>
            <person name="Canestro C."/>
            <person name="Bouquet J.M."/>
            <person name="Danks G."/>
            <person name="Poulain J."/>
            <person name="Campsteijn C."/>
            <person name="Adamski M."/>
            <person name="Cross I."/>
            <person name="Yadetie F."/>
            <person name="Muffato M."/>
            <person name="Louis A."/>
            <person name="Butcher S."/>
            <person name="Tsagkogeorga G."/>
            <person name="Konrad A."/>
            <person name="Singh S."/>
            <person name="Jensen M.F."/>
            <person name="Cong E.H."/>
            <person name="Eikeseth-Otteraa H."/>
            <person name="Noel B."/>
            <person name="Anthouard V."/>
            <person name="Porcel B.M."/>
            <person name="Kachouri-Lafond R."/>
            <person name="Nishino A."/>
            <person name="Ugolini M."/>
            <person name="Chourrout P."/>
            <person name="Nishida H."/>
            <person name="Aasland R."/>
            <person name="Huzurbazar S."/>
            <person name="Westhof E."/>
            <person name="Delsuc F."/>
            <person name="Lehrach H."/>
            <person name="Reinhardt R."/>
            <person name="Weissenbach J."/>
            <person name="Roy S.W."/>
            <person name="Artiguenave F."/>
            <person name="Postlethwait J.H."/>
            <person name="Manak J.R."/>
            <person name="Thompson E.M."/>
            <person name="Jaillon O."/>
            <person name="Du Pasquier L."/>
            <person name="Boudinot P."/>
            <person name="Liberles D.A."/>
            <person name="Volff J.N."/>
            <person name="Philippe H."/>
            <person name="Lenhard B."/>
            <person name="Roest Crollius H."/>
            <person name="Wincker P."/>
            <person name="Chourrout D."/>
        </authorList>
    </citation>
    <scope>NUCLEOTIDE SEQUENCE [LARGE SCALE GENOMIC DNA]</scope>
</reference>
<sequence>MDAKIIDEDFRRATKDARSNWTQVERSLDQLTKSAKSNPQIQSQIRRLKYLTKKVSNLDEVEFHWDSMMALKTSAGKSPLKMKKLTVVLTDINATAEASANHLDQSDQIDKQIQPNDKRKRSADNSLLCDYCGHAAKNWNELLEHLKSYRQCFDHYRSRNRTICSLCDKPFRQVRKHVSDTMKRRVGLDSEKHDLHEKYFALFYKEDTKKKQTKKRAPPKHKITRQTSIPTLLEHFKSEPKDDDYIVELKSDNSSEDYAYFGDFLEDDQENDDQAVPDKASTPGLMFQPGTAPQPGPAFQLSPPSESGPQIQSDPSSQHVLPSEPDSQEEISTDSCDQDYYLPDANTPLLDIVQSMSDKTETKIEDPTEVTINVEDDATDKVHGPKIVSDKAQTIPPAARLPIKGTTKQVPKGKRPIPKVKASFSILSRDRPQQLIRVQNNSGLIAIPISSSTSEPFPKQIQLNGRSLNVIQLPSMINGMTVTTTPIPPISSATNGLQEPTIISLPDMNDVSNSFKLVNIPQNEQQITKFPVWEIPKNTKPSEQKSVSELLRVNR</sequence>
<feature type="compositionally biased region" description="Polar residues" evidence="1">
    <location>
        <begin position="302"/>
        <end position="320"/>
    </location>
</feature>
<gene>
    <name evidence="2" type="ORF">GSOID_T00016685001</name>
</gene>
<dbReference type="OrthoDB" id="10632677at2759"/>
<feature type="region of interest" description="Disordered" evidence="1">
    <location>
        <begin position="210"/>
        <end position="231"/>
    </location>
</feature>